<protein>
    <submittedName>
        <fullName evidence="2">13266_t:CDS:1</fullName>
    </submittedName>
</protein>
<name>A0A9N9E9Y8_9GLOM</name>
<feature type="non-terminal residue" evidence="2">
    <location>
        <position position="76"/>
    </location>
</feature>
<dbReference type="Proteomes" id="UP000789831">
    <property type="component" value="Unassembled WGS sequence"/>
</dbReference>
<dbReference type="OrthoDB" id="10480463at2759"/>
<organism evidence="2 3">
    <name type="scientific">Ambispora gerdemannii</name>
    <dbReference type="NCBI Taxonomy" id="144530"/>
    <lineage>
        <taxon>Eukaryota</taxon>
        <taxon>Fungi</taxon>
        <taxon>Fungi incertae sedis</taxon>
        <taxon>Mucoromycota</taxon>
        <taxon>Glomeromycotina</taxon>
        <taxon>Glomeromycetes</taxon>
        <taxon>Archaeosporales</taxon>
        <taxon>Ambisporaceae</taxon>
        <taxon>Ambispora</taxon>
    </lineage>
</organism>
<accession>A0A9N9E9Y8</accession>
<sequence>MSQRLKVQLPQDSVSSSNDSISQDLVQSNKLTKTKRSKSDQISNLSVIAKDPMEKIDRKLLYSTDILVSFKRAVEE</sequence>
<dbReference type="AlphaFoldDB" id="A0A9N9E9Y8"/>
<comment type="caution">
    <text evidence="2">The sequence shown here is derived from an EMBL/GenBank/DDBJ whole genome shotgun (WGS) entry which is preliminary data.</text>
</comment>
<evidence type="ECO:0000256" key="1">
    <source>
        <dbReference type="SAM" id="MobiDB-lite"/>
    </source>
</evidence>
<keyword evidence="3" id="KW-1185">Reference proteome</keyword>
<feature type="region of interest" description="Disordered" evidence="1">
    <location>
        <begin position="1"/>
        <end position="44"/>
    </location>
</feature>
<evidence type="ECO:0000313" key="3">
    <source>
        <dbReference type="Proteomes" id="UP000789831"/>
    </source>
</evidence>
<evidence type="ECO:0000313" key="2">
    <source>
        <dbReference type="EMBL" id="CAG8665455.1"/>
    </source>
</evidence>
<gene>
    <name evidence="2" type="ORF">AGERDE_LOCUS12016</name>
</gene>
<proteinExistence type="predicted"/>
<dbReference type="EMBL" id="CAJVPL010006669">
    <property type="protein sequence ID" value="CAG8665455.1"/>
    <property type="molecule type" value="Genomic_DNA"/>
</dbReference>
<reference evidence="2" key="1">
    <citation type="submission" date="2021-06" db="EMBL/GenBank/DDBJ databases">
        <authorList>
            <person name="Kallberg Y."/>
            <person name="Tangrot J."/>
            <person name="Rosling A."/>
        </authorList>
    </citation>
    <scope>NUCLEOTIDE SEQUENCE</scope>
    <source>
        <strain evidence="2">MT106</strain>
    </source>
</reference>
<feature type="compositionally biased region" description="Low complexity" evidence="1">
    <location>
        <begin position="12"/>
        <end position="24"/>
    </location>
</feature>